<dbReference type="InterPro" id="IPR051531">
    <property type="entry name" value="N-acetyltransferase"/>
</dbReference>
<evidence type="ECO:0000259" key="1">
    <source>
        <dbReference type="PROSITE" id="PS51186"/>
    </source>
</evidence>
<dbReference type="PROSITE" id="PS51186">
    <property type="entry name" value="GNAT"/>
    <property type="match status" value="1"/>
</dbReference>
<proteinExistence type="predicted"/>
<dbReference type="InterPro" id="IPR016181">
    <property type="entry name" value="Acyl_CoA_acyltransferase"/>
</dbReference>
<evidence type="ECO:0000313" key="2">
    <source>
        <dbReference type="EMBL" id="NBN80182.1"/>
    </source>
</evidence>
<dbReference type="GO" id="GO:0016747">
    <property type="term" value="F:acyltransferase activity, transferring groups other than amino-acyl groups"/>
    <property type="evidence" value="ECO:0007669"/>
    <property type="project" value="InterPro"/>
</dbReference>
<name>A0A7X5F5K3_9HYPH</name>
<dbReference type="Proteomes" id="UP000586722">
    <property type="component" value="Unassembled WGS sequence"/>
</dbReference>
<protein>
    <submittedName>
        <fullName evidence="2">GNAT family N-acetyltransferase</fullName>
    </submittedName>
</protein>
<organism evidence="2 3">
    <name type="scientific">Pannonibacter tanglangensis</name>
    <dbReference type="NCBI Taxonomy" id="2750084"/>
    <lineage>
        <taxon>Bacteria</taxon>
        <taxon>Pseudomonadati</taxon>
        <taxon>Pseudomonadota</taxon>
        <taxon>Alphaproteobacteria</taxon>
        <taxon>Hyphomicrobiales</taxon>
        <taxon>Stappiaceae</taxon>
        <taxon>Pannonibacter</taxon>
    </lineage>
</organism>
<keyword evidence="3" id="KW-1185">Reference proteome</keyword>
<dbReference type="Gene3D" id="3.40.630.30">
    <property type="match status" value="1"/>
</dbReference>
<dbReference type="PANTHER" id="PTHR43792">
    <property type="entry name" value="GNAT FAMILY, PUTATIVE (AFU_ORTHOLOGUE AFUA_3G00765)-RELATED-RELATED"/>
    <property type="match status" value="1"/>
</dbReference>
<dbReference type="AlphaFoldDB" id="A0A7X5F5K3"/>
<dbReference type="EMBL" id="JAABLQ010000003">
    <property type="protein sequence ID" value="NBN80182.1"/>
    <property type="molecule type" value="Genomic_DNA"/>
</dbReference>
<dbReference type="Pfam" id="PF13302">
    <property type="entry name" value="Acetyltransf_3"/>
    <property type="match status" value="1"/>
</dbReference>
<gene>
    <name evidence="2" type="ORF">GWI72_18030</name>
</gene>
<dbReference type="RefSeq" id="WP_161709546.1">
    <property type="nucleotide sequence ID" value="NZ_JAABLQ010000003.1"/>
</dbReference>
<sequence length="184" mass="20589">MFSLETDRLLLRPWEDADLDAFAAMNADPEVMRHFPAVMSPAETAAMMARMRSKLATDGFGVFPVIRKADGRFVGFVGLNRPAYPVSLPFDPCVEFAWRLVRDAWGQGYATEAARAWMRFGFETLDLDEIVAFTAAGNRASRRVMERLGMARSEADDFLHPVLPADHPLAPHVLYRLPRAVAGF</sequence>
<accession>A0A7X5F5K3</accession>
<dbReference type="InterPro" id="IPR000182">
    <property type="entry name" value="GNAT_dom"/>
</dbReference>
<dbReference type="PANTHER" id="PTHR43792:SF1">
    <property type="entry name" value="N-ACETYLTRANSFERASE DOMAIN-CONTAINING PROTEIN"/>
    <property type="match status" value="1"/>
</dbReference>
<feature type="domain" description="N-acetyltransferase" evidence="1">
    <location>
        <begin position="9"/>
        <end position="180"/>
    </location>
</feature>
<comment type="caution">
    <text evidence="2">The sequence shown here is derived from an EMBL/GenBank/DDBJ whole genome shotgun (WGS) entry which is preliminary data.</text>
</comment>
<evidence type="ECO:0000313" key="3">
    <source>
        <dbReference type="Proteomes" id="UP000586722"/>
    </source>
</evidence>
<dbReference type="SUPFAM" id="SSF55729">
    <property type="entry name" value="Acyl-CoA N-acyltransferases (Nat)"/>
    <property type="match status" value="1"/>
</dbReference>
<reference evidence="2 3" key="1">
    <citation type="submission" date="2020-01" db="EMBL/GenBank/DDBJ databases">
        <authorList>
            <person name="Peng S.Y."/>
            <person name="Li J."/>
            <person name="Wang M."/>
            <person name="Wang L."/>
            <person name="Wang C.Q."/>
            <person name="Wang J.R."/>
        </authorList>
    </citation>
    <scope>NUCLEOTIDE SEQUENCE [LARGE SCALE GENOMIC DNA]</scope>
    <source>
        <strain evidence="2 3">XCT-53</strain>
    </source>
</reference>